<comment type="function">
    <text evidence="6">Small GTPase required for proper nuclear import of RNA polymerase II and III (RNAPII and RNAPIII). May act at an RNAP assembly step prior to nuclear import.</text>
</comment>
<dbReference type="GO" id="GO:0005525">
    <property type="term" value="F:GTP binding"/>
    <property type="evidence" value="ECO:0007669"/>
    <property type="project" value="UniProtKB-KW"/>
</dbReference>
<dbReference type="AlphaFoldDB" id="A0A8H3QY31"/>
<evidence type="ECO:0000256" key="3">
    <source>
        <dbReference type="ARBA" id="ARBA00022741"/>
    </source>
</evidence>
<evidence type="ECO:0000313" key="7">
    <source>
        <dbReference type="EMBL" id="GES96635.1"/>
    </source>
</evidence>
<gene>
    <name evidence="7" type="ORF">RCL2_002325700</name>
</gene>
<comment type="caution">
    <text evidence="7">The sequence shown here is derived from an EMBL/GenBank/DDBJ whole genome shotgun (WGS) entry which is preliminary data.</text>
</comment>
<dbReference type="CDD" id="cd17872">
    <property type="entry name" value="GPN3"/>
    <property type="match status" value="1"/>
</dbReference>
<dbReference type="InterPro" id="IPR027417">
    <property type="entry name" value="P-loop_NTPase"/>
</dbReference>
<dbReference type="FunFam" id="3.40.50.300:FF:000552">
    <property type="entry name" value="GPN-loop GTPase 3"/>
    <property type="match status" value="1"/>
</dbReference>
<comment type="similarity">
    <text evidence="1 6">Belongs to the GPN-loop GTPase family.</text>
</comment>
<dbReference type="OrthoDB" id="5839at2759"/>
<dbReference type="GO" id="GO:0003924">
    <property type="term" value="F:GTPase activity"/>
    <property type="evidence" value="ECO:0007669"/>
    <property type="project" value="TreeGrafter"/>
</dbReference>
<proteinExistence type="inferred from homology"/>
<dbReference type="InterPro" id="IPR004130">
    <property type="entry name" value="Gpn"/>
</dbReference>
<evidence type="ECO:0000256" key="4">
    <source>
        <dbReference type="ARBA" id="ARBA00022801"/>
    </source>
</evidence>
<dbReference type="SUPFAM" id="SSF52540">
    <property type="entry name" value="P-loop containing nucleoside triphosphate hydrolases"/>
    <property type="match status" value="1"/>
</dbReference>
<dbReference type="Proteomes" id="UP000615446">
    <property type="component" value="Unassembled WGS sequence"/>
</dbReference>
<accession>A0A8H3QY31</accession>
<dbReference type="InterPro" id="IPR030228">
    <property type="entry name" value="Gpn3"/>
</dbReference>
<evidence type="ECO:0000256" key="2">
    <source>
        <dbReference type="ARBA" id="ARBA00014587"/>
    </source>
</evidence>
<evidence type="ECO:0000256" key="6">
    <source>
        <dbReference type="RuleBase" id="RU365059"/>
    </source>
</evidence>
<reference evidence="7" key="1">
    <citation type="submission" date="2019-10" db="EMBL/GenBank/DDBJ databases">
        <title>Conservation and host-specific expression of non-tandemly repeated heterogenous ribosome RNA gene in arbuscular mycorrhizal fungi.</title>
        <authorList>
            <person name="Maeda T."/>
            <person name="Kobayashi Y."/>
            <person name="Nakagawa T."/>
            <person name="Ezawa T."/>
            <person name="Yamaguchi K."/>
            <person name="Bino T."/>
            <person name="Nishimoto Y."/>
            <person name="Shigenobu S."/>
            <person name="Kawaguchi M."/>
        </authorList>
    </citation>
    <scope>NUCLEOTIDE SEQUENCE</scope>
    <source>
        <strain evidence="7">HR1</strain>
    </source>
</reference>
<evidence type="ECO:0000256" key="5">
    <source>
        <dbReference type="ARBA" id="ARBA00023134"/>
    </source>
</evidence>
<organism evidence="7 8">
    <name type="scientific">Rhizophagus clarus</name>
    <dbReference type="NCBI Taxonomy" id="94130"/>
    <lineage>
        <taxon>Eukaryota</taxon>
        <taxon>Fungi</taxon>
        <taxon>Fungi incertae sedis</taxon>
        <taxon>Mucoromycota</taxon>
        <taxon>Glomeromycotina</taxon>
        <taxon>Glomeromycetes</taxon>
        <taxon>Glomerales</taxon>
        <taxon>Glomeraceae</taxon>
        <taxon>Rhizophagus</taxon>
    </lineage>
</organism>
<name>A0A8H3QY31_9GLOM</name>
<dbReference type="EMBL" id="BLAL01000252">
    <property type="protein sequence ID" value="GES96635.1"/>
    <property type="molecule type" value="Genomic_DNA"/>
</dbReference>
<evidence type="ECO:0000313" key="8">
    <source>
        <dbReference type="Proteomes" id="UP000615446"/>
    </source>
</evidence>
<evidence type="ECO:0000256" key="1">
    <source>
        <dbReference type="ARBA" id="ARBA00005290"/>
    </source>
</evidence>
<sequence length="262" mass="30129">MGPAGTGKSTYCSTMINHCQNIGRSVHLMNLDPAAEKFEYNPSIDIRDLITLEDVMEELQFGPNGGLIYCLEFLLNNMDWLEEELGEFEDDYLIIDCPGQIELYTHFPIMRRICDCLQRMHFRICGVYLLESQFIEDNSKFFAGVLSAMSAMISLEIPHINVLSKMDLLGKVKKRELERYFDPDPLLLTDKANASMSPKFHDLNKAIVQLIDDYNMVSFLPLNITDEDSITTIMSHVDNALQFEEDQEPKEPKDTFDIDYDE</sequence>
<dbReference type="Pfam" id="PF03029">
    <property type="entry name" value="ATP_bind_1"/>
    <property type="match status" value="1"/>
</dbReference>
<dbReference type="PANTHER" id="PTHR21231:SF7">
    <property type="entry name" value="GPN-LOOP GTPASE 3"/>
    <property type="match status" value="1"/>
</dbReference>
<comment type="subunit">
    <text evidence="6">Binds to RNA polymerase II (RNAPII).</text>
</comment>
<dbReference type="Gene3D" id="3.40.50.300">
    <property type="entry name" value="P-loop containing nucleotide triphosphate hydrolases"/>
    <property type="match status" value="1"/>
</dbReference>
<keyword evidence="4 6" id="KW-0378">Hydrolase</keyword>
<keyword evidence="3 6" id="KW-0547">Nucleotide-binding</keyword>
<protein>
    <recommendedName>
        <fullName evidence="2 6">GPN-loop GTPase 3</fullName>
    </recommendedName>
</protein>
<dbReference type="PANTHER" id="PTHR21231">
    <property type="entry name" value="XPA-BINDING PROTEIN 1-RELATED"/>
    <property type="match status" value="1"/>
</dbReference>
<keyword evidence="5 6" id="KW-0342">GTP-binding</keyword>